<dbReference type="EMBL" id="BMEY01000001">
    <property type="protein sequence ID" value="GGA62426.1"/>
    <property type="molecule type" value="Genomic_DNA"/>
</dbReference>
<keyword evidence="2" id="KW-1185">Reference proteome</keyword>
<dbReference type="InterPro" id="IPR018901">
    <property type="entry name" value="Spore_coat_CotE"/>
</dbReference>
<evidence type="ECO:0000313" key="2">
    <source>
        <dbReference type="Proteomes" id="UP000613512"/>
    </source>
</evidence>
<organism evidence="1 2">
    <name type="scientific">Ornithinibacillus halotolerans</name>
    <dbReference type="NCBI Taxonomy" id="1274357"/>
    <lineage>
        <taxon>Bacteria</taxon>
        <taxon>Bacillati</taxon>
        <taxon>Bacillota</taxon>
        <taxon>Bacilli</taxon>
        <taxon>Bacillales</taxon>
        <taxon>Bacillaceae</taxon>
        <taxon>Ornithinibacillus</taxon>
    </lineage>
</organism>
<sequence>MSFLDKDYREIITKAVIGKGKKFTQDTHTITPSHRPTSILGCWVINHLYNAKKKSEDTIEVNGSYDINIWYSYNDNTKTEVVTERVTYCDYIPLGVLDDNCINDDYDVICKVLQQPNCLECRISNKGNKILVDIEREFMVQVVGETKIFVKVKPRGYKHHDDDESWDYAVTEDELGNLNPDFLESSSASREKD</sequence>
<reference evidence="1" key="2">
    <citation type="submission" date="2020-09" db="EMBL/GenBank/DDBJ databases">
        <authorList>
            <person name="Sun Q."/>
            <person name="Zhou Y."/>
        </authorList>
    </citation>
    <scope>NUCLEOTIDE SEQUENCE</scope>
    <source>
        <strain evidence="1">CGMCC 1.12408</strain>
    </source>
</reference>
<accession>A0A916W3A1</accession>
<comment type="caution">
    <text evidence="1">The sequence shown here is derived from an EMBL/GenBank/DDBJ whole genome shotgun (WGS) entry which is preliminary data.</text>
</comment>
<dbReference type="Proteomes" id="UP000613512">
    <property type="component" value="Unassembled WGS sequence"/>
</dbReference>
<name>A0A916W3A1_9BACI</name>
<keyword evidence="1" id="KW-0946">Virion</keyword>
<gene>
    <name evidence="1" type="primary">cotE</name>
    <name evidence="1" type="ORF">GCM10008025_03000</name>
</gene>
<dbReference type="RefSeq" id="WP_188382906.1">
    <property type="nucleotide sequence ID" value="NZ_BMEY01000001.1"/>
</dbReference>
<proteinExistence type="predicted"/>
<keyword evidence="1" id="KW-0167">Capsid protein</keyword>
<evidence type="ECO:0000313" key="1">
    <source>
        <dbReference type="EMBL" id="GGA62426.1"/>
    </source>
</evidence>
<dbReference type="Pfam" id="PF10628">
    <property type="entry name" value="CotE"/>
    <property type="match status" value="1"/>
</dbReference>
<protein>
    <submittedName>
        <fullName evidence="1">Spore coat protein E</fullName>
    </submittedName>
</protein>
<reference evidence="1" key="1">
    <citation type="journal article" date="2014" name="Int. J. Syst. Evol. Microbiol.">
        <title>Complete genome sequence of Corynebacterium casei LMG S-19264T (=DSM 44701T), isolated from a smear-ripened cheese.</title>
        <authorList>
            <consortium name="US DOE Joint Genome Institute (JGI-PGF)"/>
            <person name="Walter F."/>
            <person name="Albersmeier A."/>
            <person name="Kalinowski J."/>
            <person name="Ruckert C."/>
        </authorList>
    </citation>
    <scope>NUCLEOTIDE SEQUENCE</scope>
    <source>
        <strain evidence="1">CGMCC 1.12408</strain>
    </source>
</reference>
<dbReference type="AlphaFoldDB" id="A0A916W3A1"/>